<comment type="caution">
    <text evidence="3">The sequence shown here is derived from an EMBL/GenBank/DDBJ whole genome shotgun (WGS) entry which is preliminary data.</text>
</comment>
<evidence type="ECO:0000256" key="2">
    <source>
        <dbReference type="SAM" id="Phobius"/>
    </source>
</evidence>
<feature type="compositionally biased region" description="Basic and acidic residues" evidence="1">
    <location>
        <begin position="67"/>
        <end position="81"/>
    </location>
</feature>
<evidence type="ECO:0000313" key="3">
    <source>
        <dbReference type="EMBL" id="MBM9477773.1"/>
    </source>
</evidence>
<gene>
    <name evidence="3" type="ORF">JL107_15080</name>
</gene>
<feature type="region of interest" description="Disordered" evidence="1">
    <location>
        <begin position="101"/>
        <end position="229"/>
    </location>
</feature>
<dbReference type="AlphaFoldDB" id="A0A938YR95"/>
<evidence type="ECO:0000256" key="1">
    <source>
        <dbReference type="SAM" id="MobiDB-lite"/>
    </source>
</evidence>
<feature type="region of interest" description="Disordered" evidence="1">
    <location>
        <begin position="279"/>
        <end position="347"/>
    </location>
</feature>
<accession>A0A938YR95</accession>
<keyword evidence="2" id="KW-0812">Transmembrane</keyword>
<dbReference type="Proteomes" id="UP000663801">
    <property type="component" value="Unassembled WGS sequence"/>
</dbReference>
<feature type="compositionally biased region" description="Low complexity" evidence="1">
    <location>
        <begin position="204"/>
        <end position="217"/>
    </location>
</feature>
<protein>
    <submittedName>
        <fullName evidence="3">Uncharacterized protein</fullName>
    </submittedName>
</protein>
<dbReference type="RefSeq" id="WP_205257883.1">
    <property type="nucleotide sequence ID" value="NZ_JAERWL010000012.1"/>
</dbReference>
<name>A0A938YR95_9ACTN</name>
<keyword evidence="2" id="KW-1133">Transmembrane helix</keyword>
<feature type="compositionally biased region" description="Low complexity" evidence="1">
    <location>
        <begin position="120"/>
        <end position="152"/>
    </location>
</feature>
<organism evidence="3 4">
    <name type="scientific">Nakamurella flavida</name>
    <dbReference type="NCBI Taxonomy" id="363630"/>
    <lineage>
        <taxon>Bacteria</taxon>
        <taxon>Bacillati</taxon>
        <taxon>Actinomycetota</taxon>
        <taxon>Actinomycetes</taxon>
        <taxon>Nakamurellales</taxon>
        <taxon>Nakamurellaceae</taxon>
        <taxon>Nakamurella</taxon>
    </lineage>
</organism>
<keyword evidence="4" id="KW-1185">Reference proteome</keyword>
<keyword evidence="2" id="KW-0472">Membrane</keyword>
<sequence>MSAPQPPRDRSPHDSPALPVEPDVAGSTAGRLARRVTDGAALAWRRRSATPADAPADPAPALPTQPTDRDGDLPEGGRTDADTAVVAGRSLALQQLLDEYGPAAGPLTAGSGRPTESLSAETAGSIAAAAAAGTTAEATPTAITTPPITTKITTDETEPSVAHDHGPTTDGSALPGRSAADGPPARGSIATPRPLAAALHHPDAGSAASAPATGPAYARDHASSAPRHRRRPLVLAAAVAVALTAGIGVAASTLIGSTDATPAAETPVVRVLDTASFSPEASAPATTDPAGTTAAATTAPATPTAQVPVIIPTDAPTRPADTGSAVVSSLAPGEAGFGWPTTDPATG</sequence>
<feature type="compositionally biased region" description="Low complexity" evidence="1">
    <location>
        <begin position="281"/>
        <end position="305"/>
    </location>
</feature>
<feature type="region of interest" description="Disordered" evidence="1">
    <location>
        <begin position="1"/>
        <end position="84"/>
    </location>
</feature>
<dbReference type="EMBL" id="JAERWL010000012">
    <property type="protein sequence ID" value="MBM9477773.1"/>
    <property type="molecule type" value="Genomic_DNA"/>
</dbReference>
<evidence type="ECO:0000313" key="4">
    <source>
        <dbReference type="Proteomes" id="UP000663801"/>
    </source>
</evidence>
<proteinExistence type="predicted"/>
<feature type="transmembrane region" description="Helical" evidence="2">
    <location>
        <begin position="233"/>
        <end position="255"/>
    </location>
</feature>
<reference evidence="3" key="1">
    <citation type="submission" date="2021-01" db="EMBL/GenBank/DDBJ databases">
        <title>KCTC 19127 draft genome.</title>
        <authorList>
            <person name="An D."/>
        </authorList>
    </citation>
    <scope>NUCLEOTIDE SEQUENCE</scope>
    <source>
        <strain evidence="3">KCTC 19127</strain>
    </source>
</reference>